<feature type="compositionally biased region" description="Polar residues" evidence="1">
    <location>
        <begin position="821"/>
        <end position="836"/>
    </location>
</feature>
<dbReference type="InterPro" id="IPR021569">
    <property type="entry name" value="TUG-UBL1"/>
</dbReference>
<dbReference type="CDD" id="cd17075">
    <property type="entry name" value="UBX1_UBXN9"/>
    <property type="match status" value="1"/>
</dbReference>
<evidence type="ECO:0000313" key="4">
    <source>
        <dbReference type="Proteomes" id="UP000789706"/>
    </source>
</evidence>
<dbReference type="PANTHER" id="PTHR46467:SF1">
    <property type="entry name" value="TETHER CONTAINING UBX DOMAIN FOR GLUT4"/>
    <property type="match status" value="1"/>
</dbReference>
<feature type="domain" description="UBX" evidence="2">
    <location>
        <begin position="318"/>
        <end position="394"/>
    </location>
</feature>
<evidence type="ECO:0000256" key="1">
    <source>
        <dbReference type="SAM" id="MobiDB-lite"/>
    </source>
</evidence>
<dbReference type="GO" id="GO:0005737">
    <property type="term" value="C:cytoplasm"/>
    <property type="evidence" value="ECO:0007669"/>
    <property type="project" value="TreeGrafter"/>
</dbReference>
<organism evidence="3 4">
    <name type="scientific">Diversispora eburnea</name>
    <dbReference type="NCBI Taxonomy" id="1213867"/>
    <lineage>
        <taxon>Eukaryota</taxon>
        <taxon>Fungi</taxon>
        <taxon>Fungi incertae sedis</taxon>
        <taxon>Mucoromycota</taxon>
        <taxon>Glomeromycotina</taxon>
        <taxon>Glomeromycetes</taxon>
        <taxon>Diversisporales</taxon>
        <taxon>Diversisporaceae</taxon>
        <taxon>Diversispora</taxon>
    </lineage>
</organism>
<accession>A0A9N8YZ80</accession>
<gene>
    <name evidence="3" type="ORF">DEBURN_LOCUS2403</name>
</gene>
<evidence type="ECO:0000259" key="2">
    <source>
        <dbReference type="PROSITE" id="PS50033"/>
    </source>
</evidence>
<feature type="compositionally biased region" description="Basic and acidic residues" evidence="1">
    <location>
        <begin position="788"/>
        <end position="800"/>
    </location>
</feature>
<name>A0A9N8YZ80_9GLOM</name>
<evidence type="ECO:0000313" key="3">
    <source>
        <dbReference type="EMBL" id="CAG8455695.1"/>
    </source>
</evidence>
<dbReference type="Gene3D" id="3.10.20.90">
    <property type="entry name" value="Phosphatidylinositol 3-kinase Catalytic Subunit, Chain A, domain 1"/>
    <property type="match status" value="2"/>
</dbReference>
<dbReference type="PROSITE" id="PS50033">
    <property type="entry name" value="UBX"/>
    <property type="match status" value="1"/>
</dbReference>
<feature type="compositionally biased region" description="Polar residues" evidence="1">
    <location>
        <begin position="512"/>
        <end position="527"/>
    </location>
</feature>
<feature type="compositionally biased region" description="Polar residues" evidence="1">
    <location>
        <begin position="657"/>
        <end position="692"/>
    </location>
</feature>
<dbReference type="OrthoDB" id="440781at2759"/>
<dbReference type="CDD" id="cd16105">
    <property type="entry name" value="Ubl_ASPSCR1_like"/>
    <property type="match status" value="1"/>
</dbReference>
<dbReference type="Pfam" id="PF17104">
    <property type="entry name" value="YBL010C_LAA2"/>
    <property type="match status" value="1"/>
</dbReference>
<dbReference type="GO" id="GO:0005634">
    <property type="term" value="C:nucleus"/>
    <property type="evidence" value="ECO:0007669"/>
    <property type="project" value="TreeGrafter"/>
</dbReference>
<dbReference type="Pfam" id="PF11470">
    <property type="entry name" value="TUG-UBL1"/>
    <property type="match status" value="1"/>
</dbReference>
<dbReference type="InterPro" id="IPR031355">
    <property type="entry name" value="YBL010C/LAA2-like"/>
</dbReference>
<dbReference type="Pfam" id="PF00789">
    <property type="entry name" value="UBX"/>
    <property type="match status" value="1"/>
</dbReference>
<dbReference type="CDD" id="cd16118">
    <property type="entry name" value="UBX2_UBXN9"/>
    <property type="match status" value="1"/>
</dbReference>
<dbReference type="EMBL" id="CAJVPK010000131">
    <property type="protein sequence ID" value="CAG8455695.1"/>
    <property type="molecule type" value="Genomic_DNA"/>
</dbReference>
<dbReference type="InterPro" id="IPR001012">
    <property type="entry name" value="UBX_dom"/>
</dbReference>
<dbReference type="AlphaFoldDB" id="A0A9N8YZ80"/>
<dbReference type="PANTHER" id="PTHR46467">
    <property type="entry name" value="TETHER CONTAINING UBX DOMAIN FOR GLUT4"/>
    <property type="match status" value="1"/>
</dbReference>
<feature type="region of interest" description="Disordered" evidence="1">
    <location>
        <begin position="651"/>
        <end position="692"/>
    </location>
</feature>
<comment type="caution">
    <text evidence="3">The sequence shown here is derived from an EMBL/GenBank/DDBJ whole genome shotgun (WGS) entry which is preliminary data.</text>
</comment>
<dbReference type="InterPro" id="IPR029071">
    <property type="entry name" value="Ubiquitin-like_domsf"/>
</dbReference>
<reference evidence="3" key="1">
    <citation type="submission" date="2021-06" db="EMBL/GenBank/DDBJ databases">
        <authorList>
            <person name="Kallberg Y."/>
            <person name="Tangrot J."/>
            <person name="Rosling A."/>
        </authorList>
    </citation>
    <scope>NUCLEOTIDE SEQUENCE</scope>
    <source>
        <strain evidence="3">AZ414A</strain>
    </source>
</reference>
<dbReference type="Proteomes" id="UP000789706">
    <property type="component" value="Unassembled WGS sequence"/>
</dbReference>
<dbReference type="InterPro" id="IPR059238">
    <property type="entry name" value="UBX1_UBXN9"/>
</dbReference>
<proteinExistence type="predicted"/>
<protein>
    <submittedName>
        <fullName evidence="3">11083_t:CDS:1</fullName>
    </submittedName>
</protein>
<keyword evidence="4" id="KW-1185">Reference proteome</keyword>
<dbReference type="SUPFAM" id="SSF54236">
    <property type="entry name" value="Ubiquitin-like"/>
    <property type="match status" value="2"/>
</dbReference>
<feature type="region of interest" description="Disordered" evidence="1">
    <location>
        <begin position="498"/>
        <end position="527"/>
    </location>
</feature>
<feature type="region of interest" description="Disordered" evidence="1">
    <location>
        <begin position="780"/>
        <end position="845"/>
    </location>
</feature>
<dbReference type="GO" id="GO:0006886">
    <property type="term" value="P:intracellular protein transport"/>
    <property type="evidence" value="ECO:0007669"/>
    <property type="project" value="TreeGrafter"/>
</dbReference>
<sequence>MASNVIVLLSNGKKQAVKTTPMMTLRQIVNFVCEKQGILDAEKWGLKQNRKILDLGLSVRFANLAPGAKLELIRVNAPKAHSDVQIALQLDDGGRIIGKFPITISLWDILIYFENKEDQKEPLNLTKRIAPAPQTKKKNFFKKMNKAEELLFYQQPVCLLLNQEYGTIPMLKSTTLQSAGITSGNAVLRLLFRHTDLSIEDALTDTVTPQPSFTQVPTNEKNEKVSYGIIQSSNIENIDPVIQSSDQGHFDRDVKVFNPIPENVPISTNIEIPDSFYELTPLELKYLLSMQNSKRATEENSGFKTSAIRAHEEKEKEAKYPKTLIRVRFPDKFQLQVAFLTKEKVANLYEFVRGTLRSPHRAFELYISPPKKILSDQSLSFFQTGLSPASIVYFNWLDKSDENQNPYLTEEFLSLGEDVPITTIKNTTSIIPENSTASVRQMDSFANKLQRDEQEEFKSEKDTEFLNFHDTTLTVEQTDIDNFEEFVDFTNDLTESRESMSEDDFADFESAPSFQERTSSKPNTPDISVSNDLNITCLDLNSMDNETLLTNLSQVLDNIFPSKEDYIHEKENLPVFDNNIFIPESSRIWRYISHDSNEQLFQWKKSIIRKEYYASLGITIEILEEVKTKSNINNISSQTAQSIITSTKSSHPISVPIKSTSYSSAPVSRSSTPDSFNGSPHNISSSSHGNLIKTKPTTRIETQLDVELAKSLCSISEETLQTFTSYQLLGLKAQLLAMSRQTSDVLTYWLDQREQTIMDSETYNKMIGCLVGHAQKIRDGGSLGGNKSKSDRENRSEKSRRSTVASGLASLGLSFKKHKFQTGSPKVSPSVTTEVSKNNERPLSM</sequence>
<dbReference type="GO" id="GO:0012506">
    <property type="term" value="C:vesicle membrane"/>
    <property type="evidence" value="ECO:0007669"/>
    <property type="project" value="TreeGrafter"/>
</dbReference>